<gene>
    <name evidence="8" type="ORF">A11Q_2345</name>
</gene>
<dbReference type="InterPro" id="IPR050377">
    <property type="entry name" value="Radical_SAM_PqqE_MftC-like"/>
</dbReference>
<dbReference type="SFLD" id="SFLDS00029">
    <property type="entry name" value="Radical_SAM"/>
    <property type="match status" value="1"/>
</dbReference>
<dbReference type="InterPro" id="IPR007197">
    <property type="entry name" value="rSAM"/>
</dbReference>
<dbReference type="PANTHER" id="PTHR11228">
    <property type="entry name" value="RADICAL SAM DOMAIN PROTEIN"/>
    <property type="match status" value="1"/>
</dbReference>
<name>M4VEV0_9BACT</name>
<reference evidence="8 9" key="1">
    <citation type="journal article" date="2013" name="ISME J.">
        <title>By their genes ye shall know them: genomic signatures of predatory bacteria.</title>
        <authorList>
            <person name="Pasternak Z."/>
            <person name="Pietrokovski S."/>
            <person name="Rotem O."/>
            <person name="Gophna U."/>
            <person name="Lurie-Weinberger M.N."/>
            <person name="Jurkevitch E."/>
        </authorList>
    </citation>
    <scope>NUCLEOTIDE SEQUENCE [LARGE SCALE GENOMIC DNA]</scope>
    <source>
        <strain evidence="8 9">JSS</strain>
    </source>
</reference>
<evidence type="ECO:0000256" key="1">
    <source>
        <dbReference type="ARBA" id="ARBA00001966"/>
    </source>
</evidence>
<dbReference type="GO" id="GO:0003824">
    <property type="term" value="F:catalytic activity"/>
    <property type="evidence" value="ECO:0007669"/>
    <property type="project" value="InterPro"/>
</dbReference>
<organism evidence="8 9">
    <name type="scientific">Pseudobdellovibrio exovorus JSS</name>
    <dbReference type="NCBI Taxonomy" id="1184267"/>
    <lineage>
        <taxon>Bacteria</taxon>
        <taxon>Pseudomonadati</taxon>
        <taxon>Bdellovibrionota</taxon>
        <taxon>Bdellovibrionia</taxon>
        <taxon>Bdellovibrionales</taxon>
        <taxon>Pseudobdellovibrionaceae</taxon>
        <taxon>Pseudobdellovibrio</taxon>
    </lineage>
</organism>
<keyword evidence="5" id="KW-0411">Iron-sulfur</keyword>
<dbReference type="AlphaFoldDB" id="M4VEV0"/>
<protein>
    <submittedName>
        <fullName evidence="8">Uncharacterized protein</fullName>
    </submittedName>
</protein>
<dbReference type="Proteomes" id="UP000012040">
    <property type="component" value="Chromosome"/>
</dbReference>
<keyword evidence="9" id="KW-1185">Reference proteome</keyword>
<dbReference type="InterPro" id="IPR058240">
    <property type="entry name" value="rSAM_sf"/>
</dbReference>
<feature type="domain" description="4Fe4S-binding SPASM" evidence="7">
    <location>
        <begin position="46"/>
        <end position="106"/>
    </location>
</feature>
<evidence type="ECO:0000256" key="5">
    <source>
        <dbReference type="ARBA" id="ARBA00023014"/>
    </source>
</evidence>
<keyword evidence="4" id="KW-0408">Iron</keyword>
<dbReference type="OrthoDB" id="8666056at2"/>
<evidence type="ECO:0000256" key="2">
    <source>
        <dbReference type="ARBA" id="ARBA00022691"/>
    </source>
</evidence>
<keyword evidence="2" id="KW-0949">S-adenosyl-L-methionine</keyword>
<dbReference type="HOGENOM" id="CLU_741389_0_0_7"/>
<dbReference type="CDD" id="cd01335">
    <property type="entry name" value="Radical_SAM"/>
    <property type="match status" value="1"/>
</dbReference>
<dbReference type="PANTHER" id="PTHR11228:SF7">
    <property type="entry name" value="PQQA PEPTIDE CYCLASE"/>
    <property type="match status" value="1"/>
</dbReference>
<dbReference type="PATRIC" id="fig|1184267.3.peg.2378"/>
<dbReference type="InterPro" id="IPR023885">
    <property type="entry name" value="4Fe4S-binding_SPASM_dom"/>
</dbReference>
<dbReference type="GO" id="GO:0051536">
    <property type="term" value="F:iron-sulfur cluster binding"/>
    <property type="evidence" value="ECO:0007669"/>
    <property type="project" value="UniProtKB-KW"/>
</dbReference>
<dbReference type="SUPFAM" id="SSF102114">
    <property type="entry name" value="Radical SAM enzymes"/>
    <property type="match status" value="2"/>
</dbReference>
<evidence type="ECO:0000313" key="8">
    <source>
        <dbReference type="EMBL" id="AGH96561.1"/>
    </source>
</evidence>
<dbReference type="eggNOG" id="COG0535">
    <property type="taxonomic scope" value="Bacteria"/>
</dbReference>
<accession>M4VEV0</accession>
<dbReference type="EMBL" id="CP003537">
    <property type="protein sequence ID" value="AGH96561.1"/>
    <property type="molecule type" value="Genomic_DNA"/>
</dbReference>
<evidence type="ECO:0000256" key="3">
    <source>
        <dbReference type="ARBA" id="ARBA00022723"/>
    </source>
</evidence>
<comment type="cofactor">
    <cofactor evidence="1">
        <name>[4Fe-4S] cluster</name>
        <dbReference type="ChEBI" id="CHEBI:49883"/>
    </cofactor>
</comment>
<dbReference type="Pfam" id="PF13186">
    <property type="entry name" value="SPASM"/>
    <property type="match status" value="1"/>
</dbReference>
<dbReference type="CDD" id="cd21109">
    <property type="entry name" value="SPASM"/>
    <property type="match status" value="1"/>
</dbReference>
<sequence>MFFRKKSPIPSKSTADYRATRYTPSNKTVTYFDNSKHYEVLKKVTCSTPFTAFHINPDGNIANCCFYWMPTFIGNITETSLLKIIDGTVSREAKQSVQDGSFKMCDSNICPVMIDYIHAGKVTEPLMPLEKLPEINQKKLLLFLDYDQSCNLYCGSCRNERILHSLNNAPAKLLQIHEAVTRQIQELLEGGYQLTLQITSSGDGFASPFYWSFLQNIKQDDNFKIRFATNGTLMTRERLMHPYAQKIDHIEVSIDAACESTYEKIRRGGNFKALVKNLNNLDSMISNRELTNIGKWNMNFVVQKDNYKEMADFARWALSYKNLNRVWYLLIYDWGHLSPQEFASKAVWYEDHPEHQDFLTALKDPVFDDPRIFLGNVGAHRKKAFAQI</sequence>
<dbReference type="Pfam" id="PF04055">
    <property type="entry name" value="Radical_SAM"/>
    <property type="match status" value="1"/>
</dbReference>
<dbReference type="Gene3D" id="3.20.20.70">
    <property type="entry name" value="Aldolase class I"/>
    <property type="match status" value="2"/>
</dbReference>
<dbReference type="InterPro" id="IPR013785">
    <property type="entry name" value="Aldolase_TIM"/>
</dbReference>
<dbReference type="GO" id="GO:0046872">
    <property type="term" value="F:metal ion binding"/>
    <property type="evidence" value="ECO:0007669"/>
    <property type="project" value="UniProtKB-KW"/>
</dbReference>
<evidence type="ECO:0000259" key="7">
    <source>
        <dbReference type="Pfam" id="PF13186"/>
    </source>
</evidence>
<dbReference type="RefSeq" id="WP_015471051.1">
    <property type="nucleotide sequence ID" value="NC_020813.1"/>
</dbReference>
<dbReference type="SFLD" id="SFLDG01067">
    <property type="entry name" value="SPASM/twitch_domain_containing"/>
    <property type="match status" value="1"/>
</dbReference>
<evidence type="ECO:0000259" key="6">
    <source>
        <dbReference type="Pfam" id="PF04055"/>
    </source>
</evidence>
<feature type="domain" description="Radical SAM core" evidence="6">
    <location>
        <begin position="150"/>
        <end position="316"/>
    </location>
</feature>
<proteinExistence type="predicted"/>
<dbReference type="KEGG" id="bex:A11Q_2345"/>
<evidence type="ECO:0000313" key="9">
    <source>
        <dbReference type="Proteomes" id="UP000012040"/>
    </source>
</evidence>
<dbReference type="STRING" id="1184267.A11Q_2345"/>
<keyword evidence="3" id="KW-0479">Metal-binding</keyword>
<evidence type="ECO:0000256" key="4">
    <source>
        <dbReference type="ARBA" id="ARBA00023004"/>
    </source>
</evidence>